<dbReference type="PANTHER" id="PTHR12266:SF0">
    <property type="entry name" value="MITOCHONDRIAL SODIUM_CALCIUM EXCHANGER PROTEIN"/>
    <property type="match status" value="1"/>
</dbReference>
<feature type="transmembrane region" description="Helical" evidence="8">
    <location>
        <begin position="626"/>
        <end position="647"/>
    </location>
</feature>
<feature type="transmembrane region" description="Helical" evidence="8">
    <location>
        <begin position="194"/>
        <end position="216"/>
    </location>
</feature>
<dbReference type="GO" id="GO:0016020">
    <property type="term" value="C:membrane"/>
    <property type="evidence" value="ECO:0007669"/>
    <property type="project" value="UniProtKB-SubCell"/>
</dbReference>
<feature type="transmembrane region" description="Helical" evidence="8">
    <location>
        <begin position="962"/>
        <end position="981"/>
    </location>
</feature>
<dbReference type="AlphaFoldDB" id="A0A9W8G671"/>
<feature type="domain" description="Sodium/calcium exchanger membrane region" evidence="10">
    <location>
        <begin position="827"/>
        <end position="976"/>
    </location>
</feature>
<feature type="compositionally biased region" description="Polar residues" evidence="7">
    <location>
        <begin position="520"/>
        <end position="540"/>
    </location>
</feature>
<dbReference type="Gene3D" id="1.20.1420.30">
    <property type="entry name" value="NCX, central ion-binding region"/>
    <property type="match status" value="2"/>
</dbReference>
<protein>
    <recommendedName>
        <fullName evidence="10">Sodium/calcium exchanger membrane region domain-containing protein</fullName>
    </recommendedName>
</protein>
<evidence type="ECO:0000259" key="10">
    <source>
        <dbReference type="Pfam" id="PF01699"/>
    </source>
</evidence>
<evidence type="ECO:0000256" key="8">
    <source>
        <dbReference type="SAM" id="Phobius"/>
    </source>
</evidence>
<reference evidence="11" key="1">
    <citation type="submission" date="2022-07" db="EMBL/GenBank/DDBJ databases">
        <title>Phylogenomic reconstructions and comparative analyses of Kickxellomycotina fungi.</title>
        <authorList>
            <person name="Reynolds N.K."/>
            <person name="Stajich J.E."/>
            <person name="Barry K."/>
            <person name="Grigoriev I.V."/>
            <person name="Crous P."/>
            <person name="Smith M.E."/>
        </authorList>
    </citation>
    <scope>NUCLEOTIDE SEQUENCE</scope>
    <source>
        <strain evidence="11">NRRL 3115</strain>
    </source>
</reference>
<evidence type="ECO:0000256" key="6">
    <source>
        <dbReference type="ARBA" id="ARBA00023136"/>
    </source>
</evidence>
<keyword evidence="3" id="KW-0813">Transport</keyword>
<dbReference type="EMBL" id="JANBTW010000010">
    <property type="protein sequence ID" value="KAJ2679597.1"/>
    <property type="molecule type" value="Genomic_DNA"/>
</dbReference>
<evidence type="ECO:0000256" key="2">
    <source>
        <dbReference type="ARBA" id="ARBA00008170"/>
    </source>
</evidence>
<keyword evidence="4 8" id="KW-0812">Transmembrane</keyword>
<evidence type="ECO:0000256" key="5">
    <source>
        <dbReference type="ARBA" id="ARBA00022989"/>
    </source>
</evidence>
<comment type="caution">
    <text evidence="11">The sequence shown here is derived from an EMBL/GenBank/DDBJ whole genome shotgun (WGS) entry which is preliminary data.</text>
</comment>
<feature type="domain" description="Sodium/calcium exchanger membrane region" evidence="10">
    <location>
        <begin position="82"/>
        <end position="210"/>
    </location>
</feature>
<evidence type="ECO:0000256" key="1">
    <source>
        <dbReference type="ARBA" id="ARBA00004141"/>
    </source>
</evidence>
<sequence>MARGSVLSPSSLSLVLLASAAFLLSVTQHVSANGLTAQSASASAYSLVLHAYDPAIFRNDGVQINMPFSTTATQKLHTHKVALASEYFSPNINTLAKLLQLPESLAGVTLLAFGNGAPDLFSTFSAVRAGSGALAIGELVGSASFIVGVVLSSTTFVSPTYQVSSIPYLRELCFFAATIGMVAVIVLSEKLTQTLAICMVGLYTMYVIAVVLTTYYEGKYSYAELSASAEYLDDTALATYQHVPDEIVALGDESRYSFQQHIATRDGTGASMQPRPVWAHSTASLVSGSRKRQWHRRRQTTSATYANFEYSDMWALDTLKGSTSVKALGGFLNQHRRSLLAAAECSELLDEAHETEAADRRNLSLGDADETSPLQSAQYDQEPSVYGSMQNTLPAFNASNRHEFDSMHRNIVRSPQPQSQPQALPLPQPHWDNYTMRGAGSVSTKNSNNTRKIIQPYREISLVSSAQCSESDELSPHYLHIAKLSSGNAQTKLKKSSAQANSQSSCISPILPSVDHDNPSSDLLQNQRSNSHIDLSSAGSVGSHPDRQPDSGQQSNAIPSTPQSLHAALASASGVALTEQWQAPPASVSTQEGISKEYSHITAISHVCIPTLHYWRPEASAKLKAFIAFSALPVFLLTLTVPVSICIPDSSDENANSGGSDQHCISNDGTNECGYEEQAIDHWPTREQSTCSQRRESNVIFSHGSPTYRRSASAPELAEMPLISTPSNDQQCSKKPIKRAISASCRTSSLGSANIRWAEGAASYMRSAMSVIFLCHAAYYSGYIFPEVDYKTQHIMGFVFAITSILGNYLVRRYSFEPYWLQAVPCVVGFACGLVWVAIIADEIVSITQALGLMLGLSEEILGLTVVGFGNSLGDLVTNLTLTRMGYPMMAVSACFGGPMLYILLGIGIAACGVMTRPGHVGDTYWIPITSPTVLVSTACLLANSILYLVAVPLQGFQMTRMVGLISLCIYVMGMSINVYLEW</sequence>
<feature type="compositionally biased region" description="Polar residues" evidence="7">
    <location>
        <begin position="372"/>
        <end position="392"/>
    </location>
</feature>
<feature type="region of interest" description="Disordered" evidence="7">
    <location>
        <begin position="504"/>
        <end position="564"/>
    </location>
</feature>
<dbReference type="OrthoDB" id="407410at2759"/>
<feature type="transmembrane region" description="Helical" evidence="8">
    <location>
        <begin position="168"/>
        <end position="187"/>
    </location>
</feature>
<feature type="compositionally biased region" description="Polar residues" evidence="7">
    <location>
        <begin position="550"/>
        <end position="564"/>
    </location>
</feature>
<evidence type="ECO:0000256" key="9">
    <source>
        <dbReference type="SAM" id="SignalP"/>
    </source>
</evidence>
<comment type="subcellular location">
    <subcellularLocation>
        <location evidence="1">Membrane</location>
        <topology evidence="1">Multi-pass membrane protein</topology>
    </subcellularLocation>
</comment>
<dbReference type="InterPro" id="IPR004837">
    <property type="entry name" value="NaCa_Exmemb"/>
</dbReference>
<proteinExistence type="inferred from homology"/>
<keyword evidence="6 8" id="KW-0472">Membrane</keyword>
<feature type="transmembrane region" description="Helical" evidence="8">
    <location>
        <begin position="823"/>
        <end position="841"/>
    </location>
</feature>
<keyword evidence="9" id="KW-0732">Signal</keyword>
<feature type="region of interest" description="Disordered" evidence="7">
    <location>
        <begin position="357"/>
        <end position="392"/>
    </location>
</feature>
<dbReference type="InterPro" id="IPR051359">
    <property type="entry name" value="CaCA_antiporter"/>
</dbReference>
<dbReference type="GO" id="GO:0006874">
    <property type="term" value="P:intracellular calcium ion homeostasis"/>
    <property type="evidence" value="ECO:0007669"/>
    <property type="project" value="TreeGrafter"/>
</dbReference>
<feature type="chain" id="PRO_5040904236" description="Sodium/calcium exchanger membrane region domain-containing protein" evidence="9">
    <location>
        <begin position="33"/>
        <end position="983"/>
    </location>
</feature>
<feature type="signal peptide" evidence="9">
    <location>
        <begin position="1"/>
        <end position="32"/>
    </location>
</feature>
<feature type="transmembrane region" description="Helical" evidence="8">
    <location>
        <begin position="894"/>
        <end position="917"/>
    </location>
</feature>
<feature type="transmembrane region" description="Helical" evidence="8">
    <location>
        <begin position="764"/>
        <end position="782"/>
    </location>
</feature>
<dbReference type="GO" id="GO:0008324">
    <property type="term" value="F:monoatomic cation transmembrane transporter activity"/>
    <property type="evidence" value="ECO:0007669"/>
    <property type="project" value="TreeGrafter"/>
</dbReference>
<feature type="transmembrane region" description="Helical" evidence="8">
    <location>
        <begin position="861"/>
        <end position="882"/>
    </location>
</feature>
<name>A0A9W8G671_9FUNG</name>
<gene>
    <name evidence="11" type="ORF">GGI25_001287</name>
</gene>
<accession>A0A9W8G671</accession>
<dbReference type="Pfam" id="PF01699">
    <property type="entry name" value="Na_Ca_ex"/>
    <property type="match status" value="2"/>
</dbReference>
<feature type="transmembrane region" description="Helical" evidence="8">
    <location>
        <begin position="929"/>
        <end position="950"/>
    </location>
</feature>
<evidence type="ECO:0000313" key="12">
    <source>
        <dbReference type="Proteomes" id="UP001151518"/>
    </source>
</evidence>
<comment type="similarity">
    <text evidence="2">Belongs to the Ca(2+):cation antiporter (CaCA) (TC 2.A.19) family.</text>
</comment>
<evidence type="ECO:0000256" key="3">
    <source>
        <dbReference type="ARBA" id="ARBA00022448"/>
    </source>
</evidence>
<organism evidence="11 12">
    <name type="scientific">Coemansia spiralis</name>
    <dbReference type="NCBI Taxonomy" id="417178"/>
    <lineage>
        <taxon>Eukaryota</taxon>
        <taxon>Fungi</taxon>
        <taxon>Fungi incertae sedis</taxon>
        <taxon>Zoopagomycota</taxon>
        <taxon>Kickxellomycotina</taxon>
        <taxon>Kickxellomycetes</taxon>
        <taxon>Kickxellales</taxon>
        <taxon>Kickxellaceae</taxon>
        <taxon>Coemansia</taxon>
    </lineage>
</organism>
<evidence type="ECO:0000256" key="4">
    <source>
        <dbReference type="ARBA" id="ARBA00022692"/>
    </source>
</evidence>
<keyword evidence="5 8" id="KW-1133">Transmembrane helix</keyword>
<feature type="transmembrane region" description="Helical" evidence="8">
    <location>
        <begin position="794"/>
        <end position="811"/>
    </location>
</feature>
<feature type="transmembrane region" description="Helical" evidence="8">
    <location>
        <begin position="133"/>
        <end position="156"/>
    </location>
</feature>
<evidence type="ECO:0000313" key="11">
    <source>
        <dbReference type="EMBL" id="KAJ2679597.1"/>
    </source>
</evidence>
<dbReference type="InterPro" id="IPR044880">
    <property type="entry name" value="NCX_ion-bd_dom_sf"/>
</dbReference>
<dbReference type="PANTHER" id="PTHR12266">
    <property type="entry name" value="NA+/CA2+ K+ INDEPENDENT EXCHANGER"/>
    <property type="match status" value="1"/>
</dbReference>
<evidence type="ECO:0000256" key="7">
    <source>
        <dbReference type="SAM" id="MobiDB-lite"/>
    </source>
</evidence>
<dbReference type="Proteomes" id="UP001151518">
    <property type="component" value="Unassembled WGS sequence"/>
</dbReference>